<reference evidence="1 2" key="1">
    <citation type="submission" date="2014-02" db="EMBL/GenBank/DDBJ databases">
        <title>Expanding our view of genomic diversity in Candidatus Accumulibacter clades.</title>
        <authorList>
            <person name="Skennerton C.T."/>
            <person name="Barr J.J."/>
            <person name="Slater F.R."/>
            <person name="Bond P.L."/>
            <person name="Tyson G.W."/>
        </authorList>
    </citation>
    <scope>NUCLEOTIDE SEQUENCE [LARGE SCALE GENOMIC DNA]</scope>
    <source>
        <strain evidence="2">BA-91</strain>
    </source>
</reference>
<name>A0A080LR34_9PROT</name>
<dbReference type="EMBL" id="JDVG02000672">
    <property type="protein sequence ID" value="KFB70617.1"/>
    <property type="molecule type" value="Genomic_DNA"/>
</dbReference>
<comment type="caution">
    <text evidence="1">The sequence shown here is derived from an EMBL/GenBank/DDBJ whole genome shotgun (WGS) entry which is preliminary data.</text>
</comment>
<dbReference type="AlphaFoldDB" id="A0A080LR34"/>
<evidence type="ECO:0000313" key="2">
    <source>
        <dbReference type="Proteomes" id="UP000020077"/>
    </source>
</evidence>
<proteinExistence type="predicted"/>
<dbReference type="Proteomes" id="UP000020077">
    <property type="component" value="Unassembled WGS sequence"/>
</dbReference>
<sequence>MTASNSASRLPKASDRSVEWNVAKACSVGCAISAVQPASWIGVLLPM</sequence>
<evidence type="ECO:0000313" key="1">
    <source>
        <dbReference type="EMBL" id="KFB70617.1"/>
    </source>
</evidence>
<gene>
    <name evidence="1" type="ORF">AW09_004280</name>
</gene>
<accession>A0A080LR34</accession>
<protein>
    <submittedName>
        <fullName evidence="1">Uncharacterized protein</fullName>
    </submittedName>
</protein>
<organism evidence="1 2">
    <name type="scientific">Candidatus Accumulibacter phosphatis</name>
    <dbReference type="NCBI Taxonomy" id="327160"/>
    <lineage>
        <taxon>Bacteria</taxon>
        <taxon>Pseudomonadati</taxon>
        <taxon>Pseudomonadota</taxon>
        <taxon>Betaproteobacteria</taxon>
        <taxon>Candidatus Accumulibacter</taxon>
    </lineage>
</organism>